<dbReference type="InterPro" id="IPR014048">
    <property type="entry name" value="MethylDNA_cys_MeTrfase_DNA-bd"/>
</dbReference>
<dbReference type="HAMAP" id="MF_00772">
    <property type="entry name" value="OGT"/>
    <property type="match status" value="1"/>
</dbReference>
<comment type="caution">
    <text evidence="11">The sequence shown here is derived from an EMBL/GenBank/DDBJ whole genome shotgun (WGS) entry which is preliminary data.</text>
</comment>
<comment type="similarity">
    <text evidence="2 9">Belongs to the MGMT family.</text>
</comment>
<dbReference type="InterPro" id="IPR023546">
    <property type="entry name" value="MGMT"/>
</dbReference>
<dbReference type="GO" id="GO:0032259">
    <property type="term" value="P:methylation"/>
    <property type="evidence" value="ECO:0007669"/>
    <property type="project" value="UniProtKB-KW"/>
</dbReference>
<dbReference type="AlphaFoldDB" id="A0A7C6AAJ8"/>
<evidence type="ECO:0000256" key="5">
    <source>
        <dbReference type="ARBA" id="ARBA00022679"/>
    </source>
</evidence>
<evidence type="ECO:0000256" key="2">
    <source>
        <dbReference type="ARBA" id="ARBA00008711"/>
    </source>
</evidence>
<evidence type="ECO:0000259" key="10">
    <source>
        <dbReference type="Pfam" id="PF01035"/>
    </source>
</evidence>
<organism evidence="11">
    <name type="scientific">candidate division WOR-3 bacterium</name>
    <dbReference type="NCBI Taxonomy" id="2052148"/>
    <lineage>
        <taxon>Bacteria</taxon>
        <taxon>Bacteria division WOR-3</taxon>
    </lineage>
</organism>
<dbReference type="GO" id="GO:0006307">
    <property type="term" value="P:DNA alkylation repair"/>
    <property type="evidence" value="ECO:0007669"/>
    <property type="project" value="UniProtKB-UniRule"/>
</dbReference>
<comment type="catalytic activity">
    <reaction evidence="1 9">
        <text>a 4-O-methyl-thymidine in DNA + L-cysteinyl-[protein] = a thymidine in DNA + S-methyl-L-cysteinyl-[protein]</text>
        <dbReference type="Rhea" id="RHEA:53428"/>
        <dbReference type="Rhea" id="RHEA-COMP:10131"/>
        <dbReference type="Rhea" id="RHEA-COMP:10132"/>
        <dbReference type="Rhea" id="RHEA-COMP:13555"/>
        <dbReference type="Rhea" id="RHEA-COMP:13556"/>
        <dbReference type="ChEBI" id="CHEBI:29950"/>
        <dbReference type="ChEBI" id="CHEBI:82612"/>
        <dbReference type="ChEBI" id="CHEBI:137386"/>
        <dbReference type="ChEBI" id="CHEBI:137387"/>
        <dbReference type="EC" id="2.1.1.63"/>
    </reaction>
</comment>
<dbReference type="CDD" id="cd06445">
    <property type="entry name" value="ATase"/>
    <property type="match status" value="1"/>
</dbReference>
<dbReference type="InterPro" id="IPR001497">
    <property type="entry name" value="MethylDNA_cys_MeTrfase_AS"/>
</dbReference>
<evidence type="ECO:0000256" key="7">
    <source>
        <dbReference type="ARBA" id="ARBA00023204"/>
    </source>
</evidence>
<sequence length="174" mass="19662">MKTRKFPQGYIGLDFGKNGLRALSFGSKQSLVDGIIPKSASRPKADFWGAKQEVRLRRIMSQLRKYFCCERVNFKVKIDWSDIPKFTQKVLKATRTIPYGEVRSYSEIAAKIGKPKASRAVGQALARNPLPIVIPCHRVIKSDGTLGGFAWGKKWKQRLLEHEGFKVIKGKLSL</sequence>
<feature type="active site" description="Nucleophile; methyl group acceptor" evidence="9">
    <location>
        <position position="136"/>
    </location>
</feature>
<dbReference type="InterPro" id="IPR036388">
    <property type="entry name" value="WH-like_DNA-bd_sf"/>
</dbReference>
<keyword evidence="6 9" id="KW-0227">DNA damage</keyword>
<comment type="miscellaneous">
    <text evidence="9">This enzyme catalyzes only one turnover and therefore is not strictly catalytic. According to one definition, an enzyme is a biocatalyst that acts repeatedly and over many reaction cycles.</text>
</comment>
<keyword evidence="3 9" id="KW-0963">Cytoplasm</keyword>
<accession>A0A7C6AAJ8</accession>
<evidence type="ECO:0000256" key="3">
    <source>
        <dbReference type="ARBA" id="ARBA00022490"/>
    </source>
</evidence>
<evidence type="ECO:0000256" key="4">
    <source>
        <dbReference type="ARBA" id="ARBA00022603"/>
    </source>
</evidence>
<dbReference type="PANTHER" id="PTHR10815:SF13">
    <property type="entry name" value="METHYLATED-DNA--PROTEIN-CYSTEINE METHYLTRANSFERASE"/>
    <property type="match status" value="1"/>
</dbReference>
<keyword evidence="4 9" id="KW-0489">Methyltransferase</keyword>
<evidence type="ECO:0000256" key="8">
    <source>
        <dbReference type="ARBA" id="ARBA00049348"/>
    </source>
</evidence>
<dbReference type="PROSITE" id="PS00374">
    <property type="entry name" value="MGMT"/>
    <property type="match status" value="1"/>
</dbReference>
<comment type="subcellular location">
    <subcellularLocation>
        <location evidence="9">Cytoplasm</location>
    </subcellularLocation>
</comment>
<comment type="function">
    <text evidence="9">Involved in the cellular defense against the biological effects of O6-methylguanine (O6-MeG) and O4-methylthymine (O4-MeT) in DNA. Repairs the methylated nucleobase in DNA by stoichiometrically transferring the methyl group to a cysteine residue in the enzyme. This is a suicide reaction: the enzyme is irreversibly inactivated.</text>
</comment>
<proteinExistence type="inferred from homology"/>
<comment type="catalytic activity">
    <reaction evidence="8 9">
        <text>a 6-O-methyl-2'-deoxyguanosine in DNA + L-cysteinyl-[protein] = S-methyl-L-cysteinyl-[protein] + a 2'-deoxyguanosine in DNA</text>
        <dbReference type="Rhea" id="RHEA:24000"/>
        <dbReference type="Rhea" id="RHEA-COMP:10131"/>
        <dbReference type="Rhea" id="RHEA-COMP:10132"/>
        <dbReference type="Rhea" id="RHEA-COMP:11367"/>
        <dbReference type="Rhea" id="RHEA-COMP:11368"/>
        <dbReference type="ChEBI" id="CHEBI:29950"/>
        <dbReference type="ChEBI" id="CHEBI:82612"/>
        <dbReference type="ChEBI" id="CHEBI:85445"/>
        <dbReference type="ChEBI" id="CHEBI:85448"/>
        <dbReference type="EC" id="2.1.1.63"/>
    </reaction>
</comment>
<dbReference type="PANTHER" id="PTHR10815">
    <property type="entry name" value="METHYLATED-DNA--PROTEIN-CYSTEINE METHYLTRANSFERASE"/>
    <property type="match status" value="1"/>
</dbReference>
<dbReference type="SUPFAM" id="SSF46767">
    <property type="entry name" value="Methylated DNA-protein cysteine methyltransferase, C-terminal domain"/>
    <property type="match status" value="1"/>
</dbReference>
<evidence type="ECO:0000256" key="6">
    <source>
        <dbReference type="ARBA" id="ARBA00022763"/>
    </source>
</evidence>
<gene>
    <name evidence="11" type="ORF">ENW73_07915</name>
</gene>
<keyword evidence="7 9" id="KW-0234">DNA repair</keyword>
<evidence type="ECO:0000256" key="9">
    <source>
        <dbReference type="HAMAP-Rule" id="MF_00772"/>
    </source>
</evidence>
<dbReference type="EC" id="2.1.1.63" evidence="9"/>
<reference evidence="11" key="1">
    <citation type="journal article" date="2020" name="mSystems">
        <title>Genome- and Community-Level Interaction Insights into Carbon Utilization and Element Cycling Functions of Hydrothermarchaeota in Hydrothermal Sediment.</title>
        <authorList>
            <person name="Zhou Z."/>
            <person name="Liu Y."/>
            <person name="Xu W."/>
            <person name="Pan J."/>
            <person name="Luo Z.H."/>
            <person name="Li M."/>
        </authorList>
    </citation>
    <scope>NUCLEOTIDE SEQUENCE [LARGE SCALE GENOMIC DNA]</scope>
    <source>
        <strain evidence="11">SpSt-876</strain>
    </source>
</reference>
<dbReference type="EMBL" id="DTLI01000188">
    <property type="protein sequence ID" value="HHS52766.1"/>
    <property type="molecule type" value="Genomic_DNA"/>
</dbReference>
<evidence type="ECO:0000313" key="11">
    <source>
        <dbReference type="EMBL" id="HHS52766.1"/>
    </source>
</evidence>
<dbReference type="Gene3D" id="1.10.10.10">
    <property type="entry name" value="Winged helix-like DNA-binding domain superfamily/Winged helix DNA-binding domain"/>
    <property type="match status" value="1"/>
</dbReference>
<dbReference type="GO" id="GO:0005737">
    <property type="term" value="C:cytoplasm"/>
    <property type="evidence" value="ECO:0007669"/>
    <property type="project" value="UniProtKB-SubCell"/>
</dbReference>
<dbReference type="InterPro" id="IPR036217">
    <property type="entry name" value="MethylDNA_cys_MeTrfase_DNAb"/>
</dbReference>
<name>A0A7C6AAJ8_UNCW3</name>
<evidence type="ECO:0000256" key="1">
    <source>
        <dbReference type="ARBA" id="ARBA00001286"/>
    </source>
</evidence>
<dbReference type="Pfam" id="PF01035">
    <property type="entry name" value="DNA_binding_1"/>
    <property type="match status" value="1"/>
</dbReference>
<dbReference type="FunFam" id="1.10.10.10:FF:000214">
    <property type="entry name" value="Methylated-DNA--protein-cysteine methyltransferase"/>
    <property type="match status" value="1"/>
</dbReference>
<dbReference type="NCBIfam" id="TIGR00589">
    <property type="entry name" value="ogt"/>
    <property type="match status" value="1"/>
</dbReference>
<dbReference type="GO" id="GO:0003908">
    <property type="term" value="F:methylated-DNA-[protein]-cysteine S-methyltransferase activity"/>
    <property type="evidence" value="ECO:0007669"/>
    <property type="project" value="UniProtKB-UniRule"/>
</dbReference>
<feature type="domain" description="Methylated-DNA-[protein]-cysteine S-methyltransferase DNA binding" evidence="10">
    <location>
        <begin position="85"/>
        <end position="164"/>
    </location>
</feature>
<protein>
    <recommendedName>
        <fullName evidence="9">Methylated-DNA--protein-cysteine methyltransferase</fullName>
        <ecNumber evidence="9">2.1.1.63</ecNumber>
    </recommendedName>
    <alternativeName>
        <fullName evidence="9">6-O-methylguanine-DNA methyltransferase</fullName>
        <shortName evidence="9">MGMT</shortName>
    </alternativeName>
    <alternativeName>
        <fullName evidence="9">O-6-methylguanine-DNA-alkyltransferase</fullName>
    </alternativeName>
</protein>
<keyword evidence="5 9" id="KW-0808">Transferase</keyword>